<organism evidence="2 3">
    <name type="scientific">Pyrobaculum oguniense (strain DSM 13380 / JCM 10595 / TE7)</name>
    <dbReference type="NCBI Taxonomy" id="698757"/>
    <lineage>
        <taxon>Archaea</taxon>
        <taxon>Thermoproteota</taxon>
        <taxon>Thermoprotei</taxon>
        <taxon>Thermoproteales</taxon>
        <taxon>Thermoproteaceae</taxon>
        <taxon>Pyrobaculum</taxon>
    </lineage>
</organism>
<evidence type="ECO:0000256" key="1">
    <source>
        <dbReference type="SAM" id="Phobius"/>
    </source>
</evidence>
<dbReference type="Proteomes" id="UP000009062">
    <property type="component" value="Chromosome"/>
</dbReference>
<dbReference type="HOGENOM" id="CLU_2662523_0_0_2"/>
<keyword evidence="1" id="KW-0472">Membrane</keyword>
<keyword evidence="1" id="KW-1133">Transmembrane helix</keyword>
<keyword evidence="3" id="KW-1185">Reference proteome</keyword>
<dbReference type="AlphaFoldDB" id="H6QCU6"/>
<protein>
    <submittedName>
        <fullName evidence="2">Uncharacterized protein</fullName>
    </submittedName>
</protein>
<proteinExistence type="predicted"/>
<name>H6QCU6_PYROT</name>
<evidence type="ECO:0000313" key="3">
    <source>
        <dbReference type="Proteomes" id="UP000009062"/>
    </source>
</evidence>
<gene>
    <name evidence="2" type="ordered locus">Pogu_2115</name>
</gene>
<evidence type="ECO:0000313" key="2">
    <source>
        <dbReference type="EMBL" id="AFA40142.1"/>
    </source>
</evidence>
<dbReference type="KEGG" id="pog:Pogu_2115"/>
<reference evidence="2 3" key="1">
    <citation type="journal article" date="2012" name="Stand. Genomic Sci.">
        <title>Complete genome sequence of Pyrobaculum oguniense.</title>
        <authorList>
            <person name="Bernick D.L."/>
            <person name="Karplus K."/>
            <person name="Lui L.M."/>
            <person name="Coker J.K."/>
            <person name="Murphy J.N."/>
            <person name="Chan P.P."/>
            <person name="Cozen A.E."/>
            <person name="Lowe T.M."/>
        </authorList>
    </citation>
    <scope>NUCLEOTIDE SEQUENCE [LARGE SCALE GENOMIC DNA]</scope>
    <source>
        <strain evidence="2 3">TE7</strain>
    </source>
</reference>
<keyword evidence="1" id="KW-0812">Transmembrane</keyword>
<dbReference type="EMBL" id="CP003316">
    <property type="protein sequence ID" value="AFA40142.1"/>
    <property type="molecule type" value="Genomic_DNA"/>
</dbReference>
<accession>H6QCU6</accession>
<sequence>MYFMSGESENCGQSEKILTCFISGENCDSIENEELKKIIRRIKIESTISLFVSIAILALAVIVVMFTVSAGCVPR</sequence>
<feature type="transmembrane region" description="Helical" evidence="1">
    <location>
        <begin position="47"/>
        <end position="68"/>
    </location>
</feature>